<dbReference type="Proteomes" id="UP000324800">
    <property type="component" value="Unassembled WGS sequence"/>
</dbReference>
<accession>A0A5J4WHZ0</accession>
<evidence type="ECO:0000313" key="1">
    <source>
        <dbReference type="EMBL" id="KAA6394587.1"/>
    </source>
</evidence>
<comment type="caution">
    <text evidence="1">The sequence shown here is derived from an EMBL/GenBank/DDBJ whole genome shotgun (WGS) entry which is preliminary data.</text>
</comment>
<protein>
    <submittedName>
        <fullName evidence="1">Uncharacterized protein</fullName>
    </submittedName>
</protein>
<reference evidence="1 2" key="1">
    <citation type="submission" date="2019-03" db="EMBL/GenBank/DDBJ databases">
        <title>Single cell metagenomics reveals metabolic interactions within the superorganism composed of flagellate Streblomastix strix and complex community of Bacteroidetes bacteria on its surface.</title>
        <authorList>
            <person name="Treitli S.C."/>
            <person name="Kolisko M."/>
            <person name="Husnik F."/>
            <person name="Keeling P."/>
            <person name="Hampl V."/>
        </authorList>
    </citation>
    <scope>NUCLEOTIDE SEQUENCE [LARGE SCALE GENOMIC DNA]</scope>
    <source>
        <strain evidence="1">ST1C</strain>
    </source>
</reference>
<evidence type="ECO:0000313" key="2">
    <source>
        <dbReference type="Proteomes" id="UP000324800"/>
    </source>
</evidence>
<organism evidence="1 2">
    <name type="scientific">Streblomastix strix</name>
    <dbReference type="NCBI Taxonomy" id="222440"/>
    <lineage>
        <taxon>Eukaryota</taxon>
        <taxon>Metamonada</taxon>
        <taxon>Preaxostyla</taxon>
        <taxon>Oxymonadida</taxon>
        <taxon>Streblomastigidae</taxon>
        <taxon>Streblomastix</taxon>
    </lineage>
</organism>
<gene>
    <name evidence="1" type="ORF">EZS28_009891</name>
</gene>
<dbReference type="EMBL" id="SNRW01001906">
    <property type="protein sequence ID" value="KAA6394587.1"/>
    <property type="molecule type" value="Genomic_DNA"/>
</dbReference>
<proteinExistence type="predicted"/>
<dbReference type="AlphaFoldDB" id="A0A5J4WHZ0"/>
<sequence length="101" mass="12609">MNMMMMTRRRVKQLFDADKQVMLAERSFHTSTFSYNDEDYMEKMNYLCRRVLDKKQERQRDKKMWRICLQKRSYGAAIRRIQSRDMMMKVEISHHKDFQRD</sequence>
<name>A0A5J4WHZ0_9EUKA</name>